<dbReference type="InterPro" id="IPR039556">
    <property type="entry name" value="ICL/PEPM"/>
</dbReference>
<dbReference type="InterPro" id="IPR017972">
    <property type="entry name" value="Cyt_P450_CS"/>
</dbReference>
<dbReference type="Gene3D" id="3.20.20.60">
    <property type="entry name" value="Phosphoenolpyruvate-binding domains"/>
    <property type="match status" value="1"/>
</dbReference>
<dbReference type="RefSeq" id="WP_286287761.1">
    <property type="nucleotide sequence ID" value="NZ_JASXSZ010000001.1"/>
</dbReference>
<evidence type="ECO:0000313" key="1">
    <source>
        <dbReference type="EMBL" id="MDL9978920.1"/>
    </source>
</evidence>
<dbReference type="Pfam" id="PF13714">
    <property type="entry name" value="PEP_mutase"/>
    <property type="match status" value="1"/>
</dbReference>
<accession>A0ABT7MWU8</accession>
<reference evidence="1 2" key="1">
    <citation type="submission" date="2023-06" db="EMBL/GenBank/DDBJ databases">
        <title>Microbacterium sp. nov., isolated from a waste landfill.</title>
        <authorList>
            <person name="Wen W."/>
        </authorList>
    </citation>
    <scope>NUCLEOTIDE SEQUENCE [LARGE SCALE GENOMIC DNA]</scope>
    <source>
        <strain evidence="1 2">ASV49</strain>
    </source>
</reference>
<dbReference type="InterPro" id="IPR036396">
    <property type="entry name" value="Cyt_P450_sf"/>
</dbReference>
<protein>
    <submittedName>
        <fullName evidence="1">Isocitrate lyase/phosphoenolpyruvate mutase family protein</fullName>
    </submittedName>
</protein>
<dbReference type="PANTHER" id="PTHR42905:SF16">
    <property type="entry name" value="CARBOXYPHOSPHONOENOLPYRUVATE PHOSPHONOMUTASE-LIKE PROTEIN (AFU_ORTHOLOGUE AFUA_5G07230)"/>
    <property type="match status" value="1"/>
</dbReference>
<dbReference type="PROSITE" id="PS00086">
    <property type="entry name" value="CYTOCHROME_P450"/>
    <property type="match status" value="1"/>
</dbReference>
<dbReference type="GO" id="GO:0016829">
    <property type="term" value="F:lyase activity"/>
    <property type="evidence" value="ECO:0007669"/>
    <property type="project" value="UniProtKB-KW"/>
</dbReference>
<dbReference type="SUPFAM" id="SSF51621">
    <property type="entry name" value="Phosphoenolpyruvate/pyruvate domain"/>
    <property type="match status" value="1"/>
</dbReference>
<dbReference type="InterPro" id="IPR040442">
    <property type="entry name" value="Pyrv_kinase-like_dom_sf"/>
</dbReference>
<dbReference type="EMBL" id="JASXSZ010000001">
    <property type="protein sequence ID" value="MDL9978920.1"/>
    <property type="molecule type" value="Genomic_DNA"/>
</dbReference>
<organism evidence="1 2">
    <name type="scientific">Microbacterium candidum</name>
    <dbReference type="NCBI Taxonomy" id="3041922"/>
    <lineage>
        <taxon>Bacteria</taxon>
        <taxon>Bacillati</taxon>
        <taxon>Actinomycetota</taxon>
        <taxon>Actinomycetes</taxon>
        <taxon>Micrococcales</taxon>
        <taxon>Microbacteriaceae</taxon>
        <taxon>Microbacterium</taxon>
    </lineage>
</organism>
<evidence type="ECO:0000313" key="2">
    <source>
        <dbReference type="Proteomes" id="UP001235064"/>
    </source>
</evidence>
<keyword evidence="2" id="KW-1185">Reference proteome</keyword>
<dbReference type="CDD" id="cd00377">
    <property type="entry name" value="ICL_PEPM"/>
    <property type="match status" value="1"/>
</dbReference>
<proteinExistence type="predicted"/>
<sequence length="433" mass="45239">MSILEDPAYTVVPVPQATSGVAWLRAHVARFSEGEDHARRRTLAERLLATVDASSLRRPGAPTANLAAALGFPRNRALVADVALVGAAYQPYFVQSQEADDALARLVDRAGGRWDEETAARIALLVQSHHATNALIAGAHPPVPATRRISPKGEEVQVDLTATPFGAGRHACPGEDHARAMADGAQAFRRLHDGPAPLVLPNAWDAASAAAFASAGFAAIGTTSLGVAASQGLPDGEGLLLDETLALARRLATLPVPVTVDIEYGFGADLEELGAELSAMGIAGVNLEDGRGNGLADPAEQAELIRRLKADAPELFVNARVDTYWVGTAHDETLGRAQAYVDAGADGVFVPGLTDPTEIERIVAAVPVPLNLLAGLPIPQLTDLGVRRVSTGSLLFRSAITAAVDAARRVRDGGDLPETMPYDTVQGLSGAFR</sequence>
<dbReference type="InterPro" id="IPR015813">
    <property type="entry name" value="Pyrv/PenolPyrv_kinase-like_dom"/>
</dbReference>
<comment type="caution">
    <text evidence="1">The sequence shown here is derived from an EMBL/GenBank/DDBJ whole genome shotgun (WGS) entry which is preliminary data.</text>
</comment>
<gene>
    <name evidence="1" type="ORF">QSV35_06225</name>
</gene>
<keyword evidence="1" id="KW-0456">Lyase</keyword>
<dbReference type="SUPFAM" id="SSF48264">
    <property type="entry name" value="Cytochrome P450"/>
    <property type="match status" value="1"/>
</dbReference>
<dbReference type="PANTHER" id="PTHR42905">
    <property type="entry name" value="PHOSPHOENOLPYRUVATE CARBOXYLASE"/>
    <property type="match status" value="1"/>
</dbReference>
<dbReference type="Proteomes" id="UP001235064">
    <property type="component" value="Unassembled WGS sequence"/>
</dbReference>
<name>A0ABT7MWU8_9MICO</name>